<feature type="domain" description="AsmA" evidence="2">
    <location>
        <begin position="5"/>
        <end position="550"/>
    </location>
</feature>
<evidence type="ECO:0000313" key="4">
    <source>
        <dbReference type="Proteomes" id="UP001597295"/>
    </source>
</evidence>
<dbReference type="InterPro" id="IPR007844">
    <property type="entry name" value="AsmA"/>
</dbReference>
<name>A0ABW5DUS2_9PROT</name>
<dbReference type="InterPro" id="IPR052894">
    <property type="entry name" value="AsmA-related"/>
</dbReference>
<dbReference type="Proteomes" id="UP001597295">
    <property type="component" value="Unassembled WGS sequence"/>
</dbReference>
<dbReference type="EMBL" id="JBHUIP010000012">
    <property type="protein sequence ID" value="MFD2264221.1"/>
    <property type="molecule type" value="Genomic_DNA"/>
</dbReference>
<organism evidence="3 4">
    <name type="scientific">Lacibacterium aquatile</name>
    <dbReference type="NCBI Taxonomy" id="1168082"/>
    <lineage>
        <taxon>Bacteria</taxon>
        <taxon>Pseudomonadati</taxon>
        <taxon>Pseudomonadota</taxon>
        <taxon>Alphaproteobacteria</taxon>
        <taxon>Rhodospirillales</taxon>
        <taxon>Rhodospirillaceae</taxon>
    </lineage>
</organism>
<comment type="caution">
    <text evidence="3">The sequence shown here is derived from an EMBL/GenBank/DDBJ whole genome shotgun (WGS) entry which is preliminary data.</text>
</comment>
<gene>
    <name evidence="3" type="ORF">ACFSM5_15065</name>
</gene>
<evidence type="ECO:0000313" key="3">
    <source>
        <dbReference type="EMBL" id="MFD2264221.1"/>
    </source>
</evidence>
<feature type="compositionally biased region" description="Pro residues" evidence="1">
    <location>
        <begin position="357"/>
        <end position="366"/>
    </location>
</feature>
<dbReference type="Pfam" id="PF05170">
    <property type="entry name" value="AsmA"/>
    <property type="match status" value="1"/>
</dbReference>
<sequence length="660" mass="70722">MKRLFLWIVASIAVLGAAVVAFLLLFDWNWVRQPLANLLSDRAHRELAIGGNFQGQWSMRPRLVAEGIRLANTDWGAEEDMIAADRVEVVVDLWKLLEGRLELPEVTLINPKVALERRKDGSANWTFGVEEAAKVIAPEDRTEMPVIGRLTIKGGQILYKDEPLNLQLDGKIASIEGDGGDGDQPIHLEGNGRLQGRPFTLKLDGGSLLSLRESEAPYPIKGNIAFGATSAQIDGQLGDPIRFEGVDLRLRLKGPDLAQLAPLLRAPLPATPPYELSGRLGREGDIWRIRDTAGRIGKSDIAGTILVDVGRPRLYIEADLTSKKLDYRDVGSLIGIPPEPEPPAKPAPQPRAAVDPNAPPAPPPAPRRILPDAPLQVDLVRATDAKVKFRGEDVVAPNAPLGATELDLDLKDGVLKLAPLKVEVAGGNANANITIDARTRTVKTNYDIRLSKFELKRFLDDAGLKDAGSGRIDGRIQLTGTGDTVRESLGSANGDIRISMGKGHISTLAMELIGLDAMEAVGFLIGGDKKAEIRCFLTDMRVENGIATPRIALLDTSDTNVTIDGPISLKDETLKLRVMGNPKDPSLLSARSPITIGGYLSQPSIGIDAAALAARGAGAVALGVLLTPLASILAFIEPGLEQDSDCNALLKANPKVQTRG</sequence>
<evidence type="ECO:0000259" key="2">
    <source>
        <dbReference type="Pfam" id="PF05170"/>
    </source>
</evidence>
<keyword evidence="4" id="KW-1185">Reference proteome</keyword>
<dbReference type="PANTHER" id="PTHR30441">
    <property type="entry name" value="DUF748 DOMAIN-CONTAINING PROTEIN"/>
    <property type="match status" value="1"/>
</dbReference>
<dbReference type="RefSeq" id="WP_379877274.1">
    <property type="nucleotide sequence ID" value="NZ_JBHUIP010000012.1"/>
</dbReference>
<proteinExistence type="predicted"/>
<reference evidence="4" key="1">
    <citation type="journal article" date="2019" name="Int. J. Syst. Evol. Microbiol.">
        <title>The Global Catalogue of Microorganisms (GCM) 10K type strain sequencing project: providing services to taxonomists for standard genome sequencing and annotation.</title>
        <authorList>
            <consortium name="The Broad Institute Genomics Platform"/>
            <consortium name="The Broad Institute Genome Sequencing Center for Infectious Disease"/>
            <person name="Wu L."/>
            <person name="Ma J."/>
        </authorList>
    </citation>
    <scope>NUCLEOTIDE SEQUENCE [LARGE SCALE GENOMIC DNA]</scope>
    <source>
        <strain evidence="4">CGMCC 1.19062</strain>
    </source>
</reference>
<dbReference type="PANTHER" id="PTHR30441:SF9">
    <property type="entry name" value="ASMA FAMILY PROTEIN YHJG"/>
    <property type="match status" value="1"/>
</dbReference>
<accession>A0ABW5DUS2</accession>
<feature type="compositionally biased region" description="Pro residues" evidence="1">
    <location>
        <begin position="337"/>
        <end position="349"/>
    </location>
</feature>
<protein>
    <submittedName>
        <fullName evidence="3">AsmA family protein</fullName>
    </submittedName>
</protein>
<evidence type="ECO:0000256" key="1">
    <source>
        <dbReference type="SAM" id="MobiDB-lite"/>
    </source>
</evidence>
<feature type="region of interest" description="Disordered" evidence="1">
    <location>
        <begin position="334"/>
        <end position="370"/>
    </location>
</feature>